<dbReference type="EMBL" id="ML978069">
    <property type="protein sequence ID" value="KAF2015990.1"/>
    <property type="molecule type" value="Genomic_DNA"/>
</dbReference>
<name>A0A6A5XTH5_9PLEO</name>
<reference evidence="2" key="1">
    <citation type="journal article" date="2020" name="Stud. Mycol.">
        <title>101 Dothideomycetes genomes: a test case for predicting lifestyles and emergence of pathogens.</title>
        <authorList>
            <person name="Haridas S."/>
            <person name="Albert R."/>
            <person name="Binder M."/>
            <person name="Bloem J."/>
            <person name="Labutti K."/>
            <person name="Salamov A."/>
            <person name="Andreopoulos B."/>
            <person name="Baker S."/>
            <person name="Barry K."/>
            <person name="Bills G."/>
            <person name="Bluhm B."/>
            <person name="Cannon C."/>
            <person name="Castanera R."/>
            <person name="Culley D."/>
            <person name="Daum C."/>
            <person name="Ezra D."/>
            <person name="Gonzalez J."/>
            <person name="Henrissat B."/>
            <person name="Kuo A."/>
            <person name="Liang C."/>
            <person name="Lipzen A."/>
            <person name="Lutzoni F."/>
            <person name="Magnuson J."/>
            <person name="Mondo S."/>
            <person name="Nolan M."/>
            <person name="Ohm R."/>
            <person name="Pangilinan J."/>
            <person name="Park H.-J."/>
            <person name="Ramirez L."/>
            <person name="Alfaro M."/>
            <person name="Sun H."/>
            <person name="Tritt A."/>
            <person name="Yoshinaga Y."/>
            <person name="Zwiers L.-H."/>
            <person name="Turgeon B."/>
            <person name="Goodwin S."/>
            <person name="Spatafora J."/>
            <person name="Crous P."/>
            <person name="Grigoriev I."/>
        </authorList>
    </citation>
    <scope>NUCLEOTIDE SEQUENCE</scope>
    <source>
        <strain evidence="2">CBS 175.79</strain>
    </source>
</reference>
<dbReference type="RefSeq" id="XP_033384329.1">
    <property type="nucleotide sequence ID" value="XM_033525898.1"/>
</dbReference>
<feature type="signal peptide" evidence="1">
    <location>
        <begin position="1"/>
        <end position="18"/>
    </location>
</feature>
<accession>A0A6A5XTH5</accession>
<gene>
    <name evidence="2" type="ORF">BU24DRAFT_409152</name>
</gene>
<proteinExistence type="predicted"/>
<sequence length="121" mass="13557">MSLGWCCLLPVPLPRVSGVAEYPTFRASTSHFDRDLAVSLSTNRGFGAFQRSQDTSQRGGLDRTTVYLVPIHETPFSPIIPQLSLNTWPPRRLRESSPESPVGKGVRYIIYRCKDDECNST</sequence>
<dbReference type="GeneID" id="54283295"/>
<evidence type="ECO:0000313" key="2">
    <source>
        <dbReference type="EMBL" id="KAF2015990.1"/>
    </source>
</evidence>
<organism evidence="2 3">
    <name type="scientific">Aaosphaeria arxii CBS 175.79</name>
    <dbReference type="NCBI Taxonomy" id="1450172"/>
    <lineage>
        <taxon>Eukaryota</taxon>
        <taxon>Fungi</taxon>
        <taxon>Dikarya</taxon>
        <taxon>Ascomycota</taxon>
        <taxon>Pezizomycotina</taxon>
        <taxon>Dothideomycetes</taxon>
        <taxon>Pleosporomycetidae</taxon>
        <taxon>Pleosporales</taxon>
        <taxon>Pleosporales incertae sedis</taxon>
        <taxon>Aaosphaeria</taxon>
    </lineage>
</organism>
<dbReference type="Proteomes" id="UP000799778">
    <property type="component" value="Unassembled WGS sequence"/>
</dbReference>
<keyword evidence="1" id="KW-0732">Signal</keyword>
<dbReference type="AlphaFoldDB" id="A0A6A5XTH5"/>
<feature type="chain" id="PRO_5025486719" evidence="1">
    <location>
        <begin position="19"/>
        <end position="121"/>
    </location>
</feature>
<keyword evidence="3" id="KW-1185">Reference proteome</keyword>
<evidence type="ECO:0000256" key="1">
    <source>
        <dbReference type="SAM" id="SignalP"/>
    </source>
</evidence>
<protein>
    <submittedName>
        <fullName evidence="2">Uncharacterized protein</fullName>
    </submittedName>
</protein>
<evidence type="ECO:0000313" key="3">
    <source>
        <dbReference type="Proteomes" id="UP000799778"/>
    </source>
</evidence>